<protein>
    <recommendedName>
        <fullName evidence="4">Peptidase inhibitor family I36</fullName>
    </recommendedName>
</protein>
<evidence type="ECO:0008006" key="4">
    <source>
        <dbReference type="Google" id="ProtNLM"/>
    </source>
</evidence>
<dbReference type="EMBL" id="VIWY01000005">
    <property type="protein sequence ID" value="TWG12610.1"/>
    <property type="molecule type" value="Genomic_DNA"/>
</dbReference>
<name>A0A561VLY3_ACTTI</name>
<evidence type="ECO:0000313" key="3">
    <source>
        <dbReference type="Proteomes" id="UP000320239"/>
    </source>
</evidence>
<keyword evidence="1" id="KW-0732">Signal</keyword>
<organism evidence="2 3">
    <name type="scientific">Actinoplanes teichomyceticus</name>
    <dbReference type="NCBI Taxonomy" id="1867"/>
    <lineage>
        <taxon>Bacteria</taxon>
        <taxon>Bacillati</taxon>
        <taxon>Actinomycetota</taxon>
        <taxon>Actinomycetes</taxon>
        <taxon>Micromonosporales</taxon>
        <taxon>Micromonosporaceae</taxon>
        <taxon>Actinoplanes</taxon>
    </lineage>
</organism>
<dbReference type="Proteomes" id="UP000320239">
    <property type="component" value="Unassembled WGS sequence"/>
</dbReference>
<accession>A0A561VLY3</accession>
<feature type="chain" id="PRO_5022172435" description="Peptidase inhibitor family I36" evidence="1">
    <location>
        <begin position="32"/>
        <end position="143"/>
    </location>
</feature>
<evidence type="ECO:0000256" key="1">
    <source>
        <dbReference type="SAM" id="SignalP"/>
    </source>
</evidence>
<gene>
    <name evidence="2" type="ORF">FHX34_105477</name>
</gene>
<reference evidence="2 3" key="1">
    <citation type="submission" date="2019-06" db="EMBL/GenBank/DDBJ databases">
        <title>Sequencing the genomes of 1000 actinobacteria strains.</title>
        <authorList>
            <person name="Klenk H.-P."/>
        </authorList>
    </citation>
    <scope>NUCLEOTIDE SEQUENCE [LARGE SCALE GENOMIC DNA]</scope>
    <source>
        <strain evidence="2 3">DSM 43866</strain>
    </source>
</reference>
<dbReference type="RefSeq" id="WP_145831029.1">
    <property type="nucleotide sequence ID" value="NZ_BOMX01000095.1"/>
</dbReference>
<comment type="caution">
    <text evidence="2">The sequence shown here is derived from an EMBL/GenBank/DDBJ whole genome shotgun (WGS) entry which is preliminary data.</text>
</comment>
<evidence type="ECO:0000313" key="2">
    <source>
        <dbReference type="EMBL" id="TWG12610.1"/>
    </source>
</evidence>
<sequence length="143" mass="14917">MKRAGRMALAALATISATGIVGVAAASPASAASCTANGSYSFRQSTNPGYNTIWVYNNKTCSGSDIGSGRVKKSGSNMILSVYDNKCDNTGFHLYTHGPSVTSTGCGNQPTKTVALSSFGYPRNFWVNIDGTQINSPAMNFPS</sequence>
<dbReference type="AlphaFoldDB" id="A0A561VLY3"/>
<dbReference type="PROSITE" id="PS51257">
    <property type="entry name" value="PROKAR_LIPOPROTEIN"/>
    <property type="match status" value="1"/>
</dbReference>
<proteinExistence type="predicted"/>
<keyword evidence="3" id="KW-1185">Reference proteome</keyword>
<feature type="signal peptide" evidence="1">
    <location>
        <begin position="1"/>
        <end position="31"/>
    </location>
</feature>